<reference evidence="2" key="2">
    <citation type="submission" date="2013-07" db="EMBL/GenBank/DDBJ databases">
        <authorList>
            <consortium name="The Broad Institute Genome Sequencing Platform"/>
            <person name="Cuomo C."/>
            <person name="Litvintseva A."/>
            <person name="Chen Y."/>
            <person name="Heitman J."/>
            <person name="Sun S."/>
            <person name="Springer D."/>
            <person name="Dromer F."/>
            <person name="Young S.K."/>
            <person name="Zeng Q."/>
            <person name="Gargeya S."/>
            <person name="Fitzgerald M."/>
            <person name="Abouelleil A."/>
            <person name="Alvarado L."/>
            <person name="Berlin A.M."/>
            <person name="Chapman S.B."/>
            <person name="Dewar J."/>
            <person name="Goldberg J."/>
            <person name="Griggs A."/>
            <person name="Gujja S."/>
            <person name="Hansen M."/>
            <person name="Howarth C."/>
            <person name="Imamovic A."/>
            <person name="Larimer J."/>
            <person name="McCowan C."/>
            <person name="Murphy C."/>
            <person name="Pearson M."/>
            <person name="Priest M."/>
            <person name="Roberts A."/>
            <person name="Saif S."/>
            <person name="Shea T."/>
            <person name="Sykes S."/>
            <person name="Wortman J."/>
            <person name="Nusbaum C."/>
            <person name="Birren B."/>
        </authorList>
    </citation>
    <scope>NUCLEOTIDE SEQUENCE</scope>
    <source>
        <strain evidence="2">CBS 10118</strain>
    </source>
</reference>
<reference evidence="1" key="3">
    <citation type="submission" date="2014-01" db="EMBL/GenBank/DDBJ databases">
        <title>Evolution of pathogenesis and genome organization in the Tremellales.</title>
        <authorList>
            <person name="Cuomo C."/>
            <person name="Litvintseva A."/>
            <person name="Heitman J."/>
            <person name="Chen Y."/>
            <person name="Sun S."/>
            <person name="Springer D."/>
            <person name="Dromer F."/>
            <person name="Young S."/>
            <person name="Zeng Q."/>
            <person name="Chapman S."/>
            <person name="Gujja S."/>
            <person name="Saif S."/>
            <person name="Birren B."/>
        </authorList>
    </citation>
    <scope>NUCLEOTIDE SEQUENCE</scope>
    <source>
        <strain evidence="1">CBS 10118</strain>
    </source>
</reference>
<dbReference type="VEuPathDB" id="FungiDB:I302_02187"/>
<dbReference type="EMBL" id="CP144542">
    <property type="protein sequence ID" value="WVW81492.1"/>
    <property type="molecule type" value="Genomic_DNA"/>
</dbReference>
<dbReference type="KEGG" id="kbi:30206586"/>
<dbReference type="RefSeq" id="XP_019048416.1">
    <property type="nucleotide sequence ID" value="XM_019188854.1"/>
</dbReference>
<gene>
    <name evidence="1" type="ORF">I302_02187</name>
    <name evidence="2" type="ORF">I302_103486</name>
</gene>
<dbReference type="AlphaFoldDB" id="A0A1B9G8J8"/>
<organism evidence="1">
    <name type="scientific">Kwoniella bestiolae CBS 10118</name>
    <dbReference type="NCBI Taxonomy" id="1296100"/>
    <lineage>
        <taxon>Eukaryota</taxon>
        <taxon>Fungi</taxon>
        <taxon>Dikarya</taxon>
        <taxon>Basidiomycota</taxon>
        <taxon>Agaricomycotina</taxon>
        <taxon>Tremellomycetes</taxon>
        <taxon>Tremellales</taxon>
        <taxon>Cryptococcaceae</taxon>
        <taxon>Kwoniella</taxon>
    </lineage>
</organism>
<accession>A0A1B9G8J8</accession>
<dbReference type="Proteomes" id="UP000092730">
    <property type="component" value="Chromosome 2"/>
</dbReference>
<dbReference type="GeneID" id="30206586"/>
<proteinExistence type="predicted"/>
<dbReference type="OrthoDB" id="2566584at2759"/>
<name>A0A1B9G8J8_9TREE</name>
<reference evidence="1" key="1">
    <citation type="submission" date="2013-07" db="EMBL/GenBank/DDBJ databases">
        <title>The Genome Sequence of Cryptococcus bestiolae CBS10118.</title>
        <authorList>
            <consortium name="The Broad Institute Genome Sequencing Platform"/>
            <person name="Cuomo C."/>
            <person name="Litvintseva A."/>
            <person name="Chen Y."/>
            <person name="Heitman J."/>
            <person name="Sun S."/>
            <person name="Springer D."/>
            <person name="Dromer F."/>
            <person name="Young S.K."/>
            <person name="Zeng Q."/>
            <person name="Gargeya S."/>
            <person name="Fitzgerald M."/>
            <person name="Abouelleil A."/>
            <person name="Alvarado L."/>
            <person name="Berlin A.M."/>
            <person name="Chapman S.B."/>
            <person name="Dewar J."/>
            <person name="Goldberg J."/>
            <person name="Griggs A."/>
            <person name="Gujja S."/>
            <person name="Hansen M."/>
            <person name="Howarth C."/>
            <person name="Imamovic A."/>
            <person name="Larimer J."/>
            <person name="McCowan C."/>
            <person name="Murphy C."/>
            <person name="Pearson M."/>
            <person name="Priest M."/>
            <person name="Roberts A."/>
            <person name="Saif S."/>
            <person name="Shea T."/>
            <person name="Sykes S."/>
            <person name="Wortman J."/>
            <person name="Nusbaum C."/>
            <person name="Birren B."/>
        </authorList>
    </citation>
    <scope>NUCLEOTIDE SEQUENCE [LARGE SCALE GENOMIC DNA]</scope>
    <source>
        <strain evidence="1">CBS 10118</strain>
    </source>
</reference>
<evidence type="ECO:0000313" key="2">
    <source>
        <dbReference type="EMBL" id="WVW81492.1"/>
    </source>
</evidence>
<evidence type="ECO:0000313" key="1">
    <source>
        <dbReference type="EMBL" id="OCF27346.1"/>
    </source>
</evidence>
<reference evidence="2" key="4">
    <citation type="submission" date="2024-02" db="EMBL/GenBank/DDBJ databases">
        <title>Comparative genomics of Cryptococcus and Kwoniella reveals pathogenesis evolution and contrasting modes of karyotype evolution via chromosome fusion or intercentromeric recombination.</title>
        <authorList>
            <person name="Coelho M.A."/>
            <person name="David-Palma M."/>
            <person name="Shea T."/>
            <person name="Bowers K."/>
            <person name="McGinley-Smith S."/>
            <person name="Mohammad A.W."/>
            <person name="Gnirke A."/>
            <person name="Yurkov A.M."/>
            <person name="Nowrousian M."/>
            <person name="Sun S."/>
            <person name="Cuomo C.A."/>
            <person name="Heitman J."/>
        </authorList>
    </citation>
    <scope>NUCLEOTIDE SEQUENCE</scope>
    <source>
        <strain evidence="2">CBS 10118</strain>
    </source>
</reference>
<keyword evidence="3" id="KW-1185">Reference proteome</keyword>
<protein>
    <submittedName>
        <fullName evidence="1">Uncharacterized protein</fullName>
    </submittedName>
</protein>
<evidence type="ECO:0000313" key="3">
    <source>
        <dbReference type="Proteomes" id="UP000092730"/>
    </source>
</evidence>
<dbReference type="EMBL" id="KI894019">
    <property type="protein sequence ID" value="OCF27346.1"/>
    <property type="molecule type" value="Genomic_DNA"/>
</dbReference>
<sequence>MRIWDYIPFFASRADFEKTHKLILKSQPYSMGINGKIGNRGQSLVIFREPLIVHLDLNIPMYLPKAEDYLETKFYVRLVPTDGRATNDATAPLFTLTPILEAGRWAGEARVDTEEDVTPMILPTIWTGDIELHGWNGATDHNPLVAVLEPALEVSVDLSPFSHEACPEHYHNLIMSTTIIALPLSLNAGYTQDVMVPFIHLNSVMRDGRCIGQVKVSALGTDLAPGQYRLKLRLIDLEVLKENGLETATLATKVSDQLKIIVEEW</sequence>